<dbReference type="GO" id="GO:0004190">
    <property type="term" value="F:aspartic-type endopeptidase activity"/>
    <property type="evidence" value="ECO:0007669"/>
    <property type="project" value="UniProtKB-KW"/>
</dbReference>
<dbReference type="GeneID" id="85314051"/>
<dbReference type="Gene3D" id="2.40.70.10">
    <property type="entry name" value="Acid Proteases"/>
    <property type="match status" value="2"/>
</dbReference>
<proteinExistence type="inferred from homology"/>
<dbReference type="SUPFAM" id="SSF56752">
    <property type="entry name" value="D-aminoacid aminotransferase-like PLP-dependent enzymes"/>
    <property type="match status" value="1"/>
</dbReference>
<dbReference type="InterPro" id="IPR033121">
    <property type="entry name" value="PEPTIDASE_A1"/>
</dbReference>
<evidence type="ECO:0000256" key="3">
    <source>
        <dbReference type="ARBA" id="ARBA00022750"/>
    </source>
</evidence>
<accession>A0AAJ0C6C9</accession>
<dbReference type="InterPro" id="IPR043132">
    <property type="entry name" value="BCAT-like_C"/>
</dbReference>
<evidence type="ECO:0000313" key="7">
    <source>
        <dbReference type="EMBL" id="KAK1770990.1"/>
    </source>
</evidence>
<dbReference type="PROSITE" id="PS51767">
    <property type="entry name" value="PEPTIDASE_A1"/>
    <property type="match status" value="1"/>
</dbReference>
<keyword evidence="4" id="KW-0378">Hydrolase</keyword>
<evidence type="ECO:0000256" key="4">
    <source>
        <dbReference type="ARBA" id="ARBA00022801"/>
    </source>
</evidence>
<dbReference type="RefSeq" id="XP_060287203.1">
    <property type="nucleotide sequence ID" value="XM_060430864.1"/>
</dbReference>
<dbReference type="Pfam" id="PF00026">
    <property type="entry name" value="Asp"/>
    <property type="match status" value="1"/>
</dbReference>
<feature type="domain" description="Peptidase A1" evidence="6">
    <location>
        <begin position="334"/>
        <end position="654"/>
    </location>
</feature>
<dbReference type="InterPro" id="IPR034163">
    <property type="entry name" value="Aspergillopepsin-like_cat_dom"/>
</dbReference>
<evidence type="ECO:0000259" key="6">
    <source>
        <dbReference type="PROSITE" id="PS51767"/>
    </source>
</evidence>
<dbReference type="SUPFAM" id="SSF50630">
    <property type="entry name" value="Acid proteases"/>
    <property type="match status" value="1"/>
</dbReference>
<name>A0AAJ0C6C9_9PEZI</name>
<gene>
    <name evidence="7" type="ORF">QBC33DRAFT_575886</name>
</gene>
<feature type="active site" evidence="5">
    <location>
        <position position="545"/>
    </location>
</feature>
<dbReference type="InterPro" id="IPR021109">
    <property type="entry name" value="Peptidase_aspartic_dom_sf"/>
</dbReference>
<dbReference type="PANTHER" id="PTHR47966">
    <property type="entry name" value="BETA-SITE APP-CLEAVING ENZYME, ISOFORM A-RELATED"/>
    <property type="match status" value="1"/>
</dbReference>
<comment type="caution">
    <text evidence="7">The sequence shown here is derived from an EMBL/GenBank/DDBJ whole genome shotgun (WGS) entry which is preliminary data.</text>
</comment>
<keyword evidence="8" id="KW-1185">Reference proteome</keyword>
<dbReference type="AlphaFoldDB" id="A0AAJ0C6C9"/>
<dbReference type="InterPro" id="IPR001544">
    <property type="entry name" value="Aminotrans_IV"/>
</dbReference>
<keyword evidence="2" id="KW-0645">Protease</keyword>
<comment type="similarity">
    <text evidence="1">Belongs to the peptidase A1 family.</text>
</comment>
<dbReference type="PANTHER" id="PTHR47966:SF1">
    <property type="entry name" value="ASPARTYL PROTEINASE"/>
    <property type="match status" value="1"/>
</dbReference>
<dbReference type="Pfam" id="PF01063">
    <property type="entry name" value="Aminotran_4"/>
    <property type="match status" value="1"/>
</dbReference>
<evidence type="ECO:0000313" key="8">
    <source>
        <dbReference type="Proteomes" id="UP001244011"/>
    </source>
</evidence>
<dbReference type="InterPro" id="IPR001461">
    <property type="entry name" value="Aspartic_peptidase_A1"/>
</dbReference>
<evidence type="ECO:0000256" key="2">
    <source>
        <dbReference type="ARBA" id="ARBA00022670"/>
    </source>
</evidence>
<reference evidence="7" key="1">
    <citation type="submission" date="2023-06" db="EMBL/GenBank/DDBJ databases">
        <title>Genome-scale phylogeny and comparative genomics of the fungal order Sordariales.</title>
        <authorList>
            <consortium name="Lawrence Berkeley National Laboratory"/>
            <person name="Hensen N."/>
            <person name="Bonometti L."/>
            <person name="Westerberg I."/>
            <person name="Brannstrom I.O."/>
            <person name="Guillou S."/>
            <person name="Cros-Aarteil S."/>
            <person name="Calhoun S."/>
            <person name="Haridas S."/>
            <person name="Kuo A."/>
            <person name="Mondo S."/>
            <person name="Pangilinan J."/>
            <person name="Riley R."/>
            <person name="Labutti K."/>
            <person name="Andreopoulos B."/>
            <person name="Lipzen A."/>
            <person name="Chen C."/>
            <person name="Yanf M."/>
            <person name="Daum C."/>
            <person name="Ng V."/>
            <person name="Clum A."/>
            <person name="Steindorff A."/>
            <person name="Ohm R."/>
            <person name="Martin F."/>
            <person name="Silar P."/>
            <person name="Natvig D."/>
            <person name="Lalanne C."/>
            <person name="Gautier V."/>
            <person name="Ament-Velasquez S.L."/>
            <person name="Kruys A."/>
            <person name="Hutchinson M.I."/>
            <person name="Powell A.J."/>
            <person name="Barry K."/>
            <person name="Miller A.N."/>
            <person name="Grigoriev I.V."/>
            <person name="Debuchy R."/>
            <person name="Gladieux P."/>
            <person name="Thoren M.H."/>
            <person name="Johannesson H."/>
        </authorList>
    </citation>
    <scope>NUCLEOTIDE SEQUENCE</scope>
    <source>
        <strain evidence="7">8032-3</strain>
    </source>
</reference>
<organism evidence="7 8">
    <name type="scientific">Phialemonium atrogriseum</name>
    <dbReference type="NCBI Taxonomy" id="1093897"/>
    <lineage>
        <taxon>Eukaryota</taxon>
        <taxon>Fungi</taxon>
        <taxon>Dikarya</taxon>
        <taxon>Ascomycota</taxon>
        <taxon>Pezizomycotina</taxon>
        <taxon>Sordariomycetes</taxon>
        <taxon>Sordariomycetidae</taxon>
        <taxon>Cephalothecales</taxon>
        <taxon>Cephalothecaceae</taxon>
        <taxon>Phialemonium</taxon>
    </lineage>
</organism>
<sequence length="669" mass="73530">MAETFQIFTSFRYDPVLLEVPGSALKHAGWNRENPSPLYMLDFHRDRMLRAATHWGWDAAVHVLSGDVGLHTLSESVIKALGQSQGAPSKVRVDISREGELGVVASEVPKRALANLFPERLPVPGKTETSEVFPCKDLAFEVVLDKQRTGRSEYTHFKTTRRAMYDEARRRAGIGLPTQKEVLIINDADDSIMEGSTTTPYFWRGGRWVTPPVSSRFTFQDGSGGNDGTSRRWALERYFRSERDLQKIPVIPNKNYKRDGTKSYVYLLNRFGFQPTKPGRYFHQKRVHQRGLASGTAAVGGRVQMQKRLVKKASPDDAETGEVTAEDQQNDSMYLCEVEIGTPPQKLKLDFDTGSSDLWLPAGSRSGHNIFDPSKSSTFKKSPSEAWEIQYGDGSSASGDVGTDVLSIGGLNIKNQAVELAKTLAAQFAQGTGDGLLGLAFPEINTITTNGSPDPQPTPVANMISQSDIPKDAELFTSAFYSTRDSESNSFYTFGWIDQDLVSASGEDISWAGIDSSQGFWMFNSASATINGQQITLSGNTAIADTGTTLALVSDKVCDALYKQIDGATYSEQYQGYIIPMSVKTNDLPDFSVAIGDKEFVIQKEDLVFAPVDSDNWYGGVQSRGENPFDILGDTFLKSVYAIWDQGNSRFGCVPKIEKTQSLEPPASG</sequence>
<evidence type="ECO:0000256" key="5">
    <source>
        <dbReference type="PIRSR" id="PIRSR601461-1"/>
    </source>
</evidence>
<dbReference type="GO" id="GO:0006508">
    <property type="term" value="P:proteolysis"/>
    <property type="evidence" value="ECO:0007669"/>
    <property type="project" value="UniProtKB-KW"/>
</dbReference>
<feature type="active site" evidence="5">
    <location>
        <position position="352"/>
    </location>
</feature>
<dbReference type="EMBL" id="MU838999">
    <property type="protein sequence ID" value="KAK1770990.1"/>
    <property type="molecule type" value="Genomic_DNA"/>
</dbReference>
<protein>
    <submittedName>
        <fullName evidence="7">Aspartic peptidase domain-containing protein</fullName>
    </submittedName>
</protein>
<dbReference type="InterPro" id="IPR036038">
    <property type="entry name" value="Aminotransferase-like"/>
</dbReference>
<dbReference type="CDD" id="cd06097">
    <property type="entry name" value="Aspergillopepsin_like"/>
    <property type="match status" value="1"/>
</dbReference>
<dbReference type="PRINTS" id="PR00792">
    <property type="entry name" value="PEPSIN"/>
</dbReference>
<evidence type="ECO:0000256" key="1">
    <source>
        <dbReference type="ARBA" id="ARBA00007447"/>
    </source>
</evidence>
<dbReference type="Gene3D" id="3.20.10.10">
    <property type="entry name" value="D-amino Acid Aminotransferase, subunit A, domain 2"/>
    <property type="match status" value="1"/>
</dbReference>
<dbReference type="Proteomes" id="UP001244011">
    <property type="component" value="Unassembled WGS sequence"/>
</dbReference>
<keyword evidence="3" id="KW-0064">Aspartyl protease</keyword>